<evidence type="ECO:0000256" key="2">
    <source>
        <dbReference type="ARBA" id="ARBA00022842"/>
    </source>
</evidence>
<name>A0ABV6E3F3_9ACTN</name>
<comment type="similarity">
    <text evidence="4">Belongs to the mandelate racemase/muconate lactonizing enzyme family. MenC type 1 subfamily.</text>
</comment>
<dbReference type="InterPro" id="IPR029065">
    <property type="entry name" value="Enolase_C-like"/>
</dbReference>
<dbReference type="PANTHER" id="PTHR48073:SF2">
    <property type="entry name" value="O-SUCCINYLBENZOATE SYNTHASE"/>
    <property type="match status" value="1"/>
</dbReference>
<organism evidence="6 7">
    <name type="scientific">Nocardioides zeicaulis</name>
    <dbReference type="NCBI Taxonomy" id="1776857"/>
    <lineage>
        <taxon>Bacteria</taxon>
        <taxon>Bacillati</taxon>
        <taxon>Actinomycetota</taxon>
        <taxon>Actinomycetes</taxon>
        <taxon>Propionibacteriales</taxon>
        <taxon>Nocardioidaceae</taxon>
        <taxon>Nocardioides</taxon>
    </lineage>
</organism>
<reference evidence="6 7" key="1">
    <citation type="submission" date="2024-09" db="EMBL/GenBank/DDBJ databases">
        <authorList>
            <person name="Sun Q."/>
            <person name="Mori K."/>
        </authorList>
    </citation>
    <scope>NUCLEOTIDE SEQUENCE [LARGE SCALE GENOMIC DNA]</scope>
    <source>
        <strain evidence="6 7">CCM 8654</strain>
    </source>
</reference>
<evidence type="ECO:0000313" key="7">
    <source>
        <dbReference type="Proteomes" id="UP001589698"/>
    </source>
</evidence>
<keyword evidence="2 4" id="KW-0460">Magnesium</keyword>
<dbReference type="EMBL" id="JBHLXH010000001">
    <property type="protein sequence ID" value="MFC0223418.1"/>
    <property type="molecule type" value="Genomic_DNA"/>
</dbReference>
<dbReference type="SFLD" id="SFLDS00001">
    <property type="entry name" value="Enolase"/>
    <property type="match status" value="1"/>
</dbReference>
<dbReference type="SUPFAM" id="SSF51604">
    <property type="entry name" value="Enolase C-terminal domain-like"/>
    <property type="match status" value="1"/>
</dbReference>
<keyword evidence="1 4" id="KW-0479">Metal-binding</keyword>
<dbReference type="Pfam" id="PF13378">
    <property type="entry name" value="MR_MLE_C"/>
    <property type="match status" value="1"/>
</dbReference>
<comment type="pathway">
    <text evidence="4">Quinol/quinone metabolism; menaquinone biosynthesis.</text>
</comment>
<protein>
    <recommendedName>
        <fullName evidence="4">o-succinylbenzoate synthase</fullName>
        <shortName evidence="4">OSB synthase</shortName>
        <shortName evidence="4">OSBS</shortName>
        <ecNumber evidence="4">4.2.1.113</ecNumber>
    </recommendedName>
    <alternativeName>
        <fullName evidence="4">4-(2'-carboxyphenyl)-4-oxybutyric acid synthase</fullName>
    </alternativeName>
    <alternativeName>
        <fullName evidence="4">o-succinylbenzoic acid synthase</fullName>
    </alternativeName>
</protein>
<evidence type="ECO:0000256" key="3">
    <source>
        <dbReference type="ARBA" id="ARBA00023239"/>
    </source>
</evidence>
<keyword evidence="3 4" id="KW-0456">Lyase</keyword>
<proteinExistence type="inferred from homology"/>
<dbReference type="CDD" id="cd03320">
    <property type="entry name" value="OSBS"/>
    <property type="match status" value="1"/>
</dbReference>
<feature type="binding site" evidence="4">
    <location>
        <position position="127"/>
    </location>
    <ligand>
        <name>Mg(2+)</name>
        <dbReference type="ChEBI" id="CHEBI:18420"/>
    </ligand>
</feature>
<dbReference type="HAMAP" id="MF_00470">
    <property type="entry name" value="MenC_1"/>
    <property type="match status" value="1"/>
</dbReference>
<dbReference type="RefSeq" id="WP_378519170.1">
    <property type="nucleotide sequence ID" value="NZ_CBCSDI010000017.1"/>
</dbReference>
<feature type="domain" description="Mandelate racemase/muconate lactonizing enzyme C-terminal" evidence="5">
    <location>
        <begin position="74"/>
        <end position="174"/>
    </location>
</feature>
<feature type="active site" description="Proton acceptor" evidence="4">
    <location>
        <position position="202"/>
    </location>
</feature>
<dbReference type="InterPro" id="IPR013342">
    <property type="entry name" value="Mandelate_racemase_C"/>
</dbReference>
<feature type="active site" description="Proton donor" evidence="4">
    <location>
        <position position="96"/>
    </location>
</feature>
<evidence type="ECO:0000313" key="6">
    <source>
        <dbReference type="EMBL" id="MFC0223418.1"/>
    </source>
</evidence>
<dbReference type="PANTHER" id="PTHR48073">
    <property type="entry name" value="O-SUCCINYLBENZOATE SYNTHASE-RELATED"/>
    <property type="match status" value="1"/>
</dbReference>
<dbReference type="Pfam" id="PF18374">
    <property type="entry name" value="Enolase_like_N"/>
    <property type="match status" value="1"/>
</dbReference>
<gene>
    <name evidence="4" type="primary">menC</name>
    <name evidence="6" type="ORF">ACFFJG_13075</name>
</gene>
<comment type="pathway">
    <text evidence="4">Quinol/quinone metabolism; 1,4-dihydroxy-2-naphthoate biosynthesis; 1,4-dihydroxy-2-naphthoate from chorismate: step 4/7.</text>
</comment>
<keyword evidence="4" id="KW-0474">Menaquinone biosynthesis</keyword>
<dbReference type="SFLD" id="SFLDF00009">
    <property type="entry name" value="o-succinylbenzoate_synthase"/>
    <property type="match status" value="1"/>
</dbReference>
<dbReference type="SFLD" id="SFLDG00180">
    <property type="entry name" value="muconate_cycloisomerase"/>
    <property type="match status" value="1"/>
</dbReference>
<evidence type="ECO:0000256" key="4">
    <source>
        <dbReference type="HAMAP-Rule" id="MF_00470"/>
    </source>
</evidence>
<dbReference type="Gene3D" id="3.20.20.120">
    <property type="entry name" value="Enolase-like C-terminal domain"/>
    <property type="match status" value="1"/>
</dbReference>
<evidence type="ECO:0000259" key="5">
    <source>
        <dbReference type="SMART" id="SM00922"/>
    </source>
</evidence>
<dbReference type="EC" id="4.2.1.113" evidence="4"/>
<feature type="binding site" evidence="4">
    <location>
        <position position="155"/>
    </location>
    <ligand>
        <name>Mg(2+)</name>
        <dbReference type="ChEBI" id="CHEBI:18420"/>
    </ligand>
</feature>
<dbReference type="NCBIfam" id="NF002782">
    <property type="entry name" value="PRK02901.1"/>
    <property type="match status" value="1"/>
</dbReference>
<accession>A0ABV6E3F3</accession>
<comment type="caution">
    <text evidence="6">The sequence shown here is derived from an EMBL/GenBank/DDBJ whole genome shotgun (WGS) entry which is preliminary data.</text>
</comment>
<comment type="catalytic activity">
    <reaction evidence="4">
        <text>(1R,6R)-6-hydroxy-2-succinyl-cyclohexa-2,4-diene-1-carboxylate = 2-succinylbenzoate + H2O</text>
        <dbReference type="Rhea" id="RHEA:10196"/>
        <dbReference type="ChEBI" id="CHEBI:15377"/>
        <dbReference type="ChEBI" id="CHEBI:18325"/>
        <dbReference type="ChEBI" id="CHEBI:58689"/>
        <dbReference type="EC" id="4.2.1.113"/>
    </reaction>
</comment>
<dbReference type="Proteomes" id="UP001589698">
    <property type="component" value="Unassembled WGS sequence"/>
</dbReference>
<comment type="cofactor">
    <cofactor evidence="4">
        <name>a divalent metal cation</name>
        <dbReference type="ChEBI" id="CHEBI:60240"/>
    </cofactor>
</comment>
<dbReference type="InterPro" id="IPR036849">
    <property type="entry name" value="Enolase-like_C_sf"/>
</dbReference>
<evidence type="ECO:0000256" key="1">
    <source>
        <dbReference type="ARBA" id="ARBA00022723"/>
    </source>
</evidence>
<dbReference type="SMART" id="SM00922">
    <property type="entry name" value="MR_MLE"/>
    <property type="match status" value="1"/>
</dbReference>
<keyword evidence="7" id="KW-1185">Reference proteome</keyword>
<dbReference type="GO" id="GO:0043748">
    <property type="term" value="F:O-succinylbenzoate synthase activity"/>
    <property type="evidence" value="ECO:0007669"/>
    <property type="project" value="UniProtKB-EC"/>
</dbReference>
<dbReference type="InterPro" id="IPR010196">
    <property type="entry name" value="OSB_synthase_MenC1"/>
</dbReference>
<feature type="binding site" evidence="4">
    <location>
        <position position="178"/>
    </location>
    <ligand>
        <name>Mg(2+)</name>
        <dbReference type="ChEBI" id="CHEBI:18420"/>
    </ligand>
</feature>
<sequence length="314" mass="33237">MTHVFSIPMRTRFRGITVREGVLVRGDAGWGEWSPFLEYDDVTSRPWLACAREAADVGWPAPLRDRVAVNVTVPATDPERAHAIVRAGGCTTAKVKVAERGQVLADDLARVEAVRDALGPGGLVRVDANGGWDVDEAVRAIAALERAAGGLEYVEQPVMDVEDLALVRRRVDVPVAADESIRRAEDPYRVRDLEAADVAVLKVQPLGGVRACLRIAEDIGLPVVVSSAVESSVGIAAGVALAAALPELHHACGLATVQLLTDDVVAEPLLPVDGMLPVGRPVVDEAALARLAAPPDRVAHWEARLAAVGQDQAS</sequence>
<comment type="function">
    <text evidence="4">Converts 2-succinyl-6-hydroxy-2,4-cyclohexadiene-1-carboxylate (SHCHC) to 2-succinylbenzoate (OSB).</text>
</comment>